<accession>A0A175RKR1</accession>
<comment type="caution">
    <text evidence="2">The sequence shown here is derived from an EMBL/GenBank/DDBJ whole genome shotgun (WGS) entry which is preliminary data.</text>
</comment>
<evidence type="ECO:0000313" key="3">
    <source>
        <dbReference type="Proteomes" id="UP000078529"/>
    </source>
</evidence>
<proteinExistence type="predicted"/>
<evidence type="ECO:0000256" key="1">
    <source>
        <dbReference type="SAM" id="MobiDB-lite"/>
    </source>
</evidence>
<keyword evidence="3" id="KW-1185">Reference proteome</keyword>
<dbReference type="AlphaFoldDB" id="A0A175RKR1"/>
<gene>
    <name evidence="2" type="ORF">NS365_15835</name>
</gene>
<evidence type="ECO:0000313" key="2">
    <source>
        <dbReference type="EMBL" id="KTR04236.1"/>
    </source>
</evidence>
<feature type="compositionally biased region" description="Basic and acidic residues" evidence="1">
    <location>
        <begin position="73"/>
        <end position="85"/>
    </location>
</feature>
<feature type="region of interest" description="Disordered" evidence="1">
    <location>
        <begin position="58"/>
        <end position="85"/>
    </location>
</feature>
<name>A0A175RKR1_9HYPH</name>
<dbReference type="EMBL" id="LDQA01000039">
    <property type="protein sequence ID" value="KTR04236.1"/>
    <property type="molecule type" value="Genomic_DNA"/>
</dbReference>
<sequence>MRLIGQGVVRLDQVRDAPIKIADLPGEHLDHGFDAGCDLFLPGAVAVQLLGLSHVDQLPAPPEKIGEPGVGLAERDGGRKVEGGAHLRQARASTRSVLAKTPVVLANSRA</sequence>
<reference evidence="2 3" key="1">
    <citation type="journal article" date="2016" name="Front. Microbiol.">
        <title>Genomic Resource of Rice Seed Associated Bacteria.</title>
        <authorList>
            <person name="Midha S."/>
            <person name="Bansal K."/>
            <person name="Sharma S."/>
            <person name="Kumar N."/>
            <person name="Patil P.P."/>
            <person name="Chaudhry V."/>
            <person name="Patil P.B."/>
        </authorList>
    </citation>
    <scope>NUCLEOTIDE SEQUENCE [LARGE SCALE GENOMIC DNA]</scope>
    <source>
        <strain evidence="2 3">NS365</strain>
    </source>
</reference>
<organism evidence="2 3">
    <name type="scientific">Aureimonas ureilytica</name>
    <dbReference type="NCBI Taxonomy" id="401562"/>
    <lineage>
        <taxon>Bacteria</taxon>
        <taxon>Pseudomonadati</taxon>
        <taxon>Pseudomonadota</taxon>
        <taxon>Alphaproteobacteria</taxon>
        <taxon>Hyphomicrobiales</taxon>
        <taxon>Aurantimonadaceae</taxon>
        <taxon>Aureimonas</taxon>
    </lineage>
</organism>
<dbReference type="Proteomes" id="UP000078529">
    <property type="component" value="Unassembled WGS sequence"/>
</dbReference>
<protein>
    <submittedName>
        <fullName evidence="2">Uncharacterized protein</fullName>
    </submittedName>
</protein>